<dbReference type="InterPro" id="IPR000182">
    <property type="entry name" value="GNAT_dom"/>
</dbReference>
<keyword evidence="3 6" id="KW-0863">Zinc-finger</keyword>
<dbReference type="SUPFAM" id="SSF57903">
    <property type="entry name" value="FYVE/PHD zinc finger"/>
    <property type="match status" value="1"/>
</dbReference>
<dbReference type="InterPro" id="IPR054292">
    <property type="entry name" value="DUF7028"/>
</dbReference>
<dbReference type="InterPro" id="IPR013083">
    <property type="entry name" value="Znf_RING/FYVE/PHD"/>
</dbReference>
<dbReference type="InterPro" id="IPR014002">
    <property type="entry name" value="Agenet_dom_plant"/>
</dbReference>
<dbReference type="InterPro" id="IPR019787">
    <property type="entry name" value="Znf_PHD-finger"/>
</dbReference>
<evidence type="ECO:0000313" key="11">
    <source>
        <dbReference type="Proteomes" id="UP001054252"/>
    </source>
</evidence>
<dbReference type="SMART" id="SM00743">
    <property type="entry name" value="Agenet"/>
    <property type="match status" value="2"/>
</dbReference>
<feature type="region of interest" description="Disordered" evidence="7">
    <location>
        <begin position="640"/>
        <end position="667"/>
    </location>
</feature>
<evidence type="ECO:0000256" key="7">
    <source>
        <dbReference type="SAM" id="MobiDB-lite"/>
    </source>
</evidence>
<evidence type="ECO:0008006" key="12">
    <source>
        <dbReference type="Google" id="ProtNLM"/>
    </source>
</evidence>
<dbReference type="Proteomes" id="UP001054252">
    <property type="component" value="Unassembled WGS sequence"/>
</dbReference>
<comment type="subcellular location">
    <subcellularLocation>
        <location evidence="1">Nucleus</location>
    </subcellularLocation>
</comment>
<evidence type="ECO:0000256" key="5">
    <source>
        <dbReference type="ARBA" id="ARBA00023242"/>
    </source>
</evidence>
<comment type="caution">
    <text evidence="10">The sequence shown here is derived from an EMBL/GenBank/DDBJ whole genome shotgun (WGS) entry which is preliminary data.</text>
</comment>
<dbReference type="GO" id="GO:0016747">
    <property type="term" value="F:acyltransferase activity, transferring groups other than amino-acyl groups"/>
    <property type="evidence" value="ECO:0007669"/>
    <property type="project" value="InterPro"/>
</dbReference>
<organism evidence="10 11">
    <name type="scientific">Rubroshorea leprosula</name>
    <dbReference type="NCBI Taxonomy" id="152421"/>
    <lineage>
        <taxon>Eukaryota</taxon>
        <taxon>Viridiplantae</taxon>
        <taxon>Streptophyta</taxon>
        <taxon>Embryophyta</taxon>
        <taxon>Tracheophyta</taxon>
        <taxon>Spermatophyta</taxon>
        <taxon>Magnoliopsida</taxon>
        <taxon>eudicotyledons</taxon>
        <taxon>Gunneridae</taxon>
        <taxon>Pentapetalae</taxon>
        <taxon>rosids</taxon>
        <taxon>malvids</taxon>
        <taxon>Malvales</taxon>
        <taxon>Dipterocarpaceae</taxon>
        <taxon>Rubroshorea</taxon>
    </lineage>
</organism>
<dbReference type="Gene3D" id="3.30.40.10">
    <property type="entry name" value="Zinc/RING finger domain, C3HC4 (zinc finger)"/>
    <property type="match status" value="1"/>
</dbReference>
<dbReference type="PANTHER" id="PTHR46309:SF12">
    <property type="entry name" value="GB|AAC80581.1"/>
    <property type="match status" value="1"/>
</dbReference>
<dbReference type="EMBL" id="BPVZ01000071">
    <property type="protein sequence ID" value="GKV26223.1"/>
    <property type="molecule type" value="Genomic_DNA"/>
</dbReference>
<dbReference type="GO" id="GO:0003714">
    <property type="term" value="F:transcription corepressor activity"/>
    <property type="evidence" value="ECO:0007669"/>
    <property type="project" value="InterPro"/>
</dbReference>
<dbReference type="InterPro" id="IPR019786">
    <property type="entry name" value="Zinc_finger_PHD-type_CS"/>
</dbReference>
<keyword evidence="4" id="KW-0862">Zinc</keyword>
<dbReference type="InterPro" id="IPR042163">
    <property type="entry name" value="PHF12"/>
</dbReference>
<dbReference type="GO" id="GO:0008270">
    <property type="term" value="F:zinc ion binding"/>
    <property type="evidence" value="ECO:0007669"/>
    <property type="project" value="UniProtKB-KW"/>
</dbReference>
<dbReference type="PROSITE" id="PS50016">
    <property type="entry name" value="ZF_PHD_2"/>
    <property type="match status" value="1"/>
</dbReference>
<dbReference type="InterPro" id="IPR011011">
    <property type="entry name" value="Znf_FYVE_PHD"/>
</dbReference>
<dbReference type="SUPFAM" id="SSF55729">
    <property type="entry name" value="Acyl-CoA N-acyltransferases (Nat)"/>
    <property type="match status" value="1"/>
</dbReference>
<accession>A0AAV5KNR9</accession>
<evidence type="ECO:0000313" key="10">
    <source>
        <dbReference type="EMBL" id="GKV26223.1"/>
    </source>
</evidence>
<dbReference type="Pfam" id="PF05641">
    <property type="entry name" value="Agenet"/>
    <property type="match status" value="1"/>
</dbReference>
<dbReference type="GO" id="GO:0006357">
    <property type="term" value="P:regulation of transcription by RNA polymerase II"/>
    <property type="evidence" value="ECO:0007669"/>
    <property type="project" value="TreeGrafter"/>
</dbReference>
<keyword evidence="11" id="KW-1185">Reference proteome</keyword>
<evidence type="ECO:0000256" key="4">
    <source>
        <dbReference type="ARBA" id="ARBA00022833"/>
    </source>
</evidence>
<dbReference type="GO" id="GO:0005634">
    <property type="term" value="C:nucleus"/>
    <property type="evidence" value="ECO:0007669"/>
    <property type="project" value="UniProtKB-SubCell"/>
</dbReference>
<gene>
    <name evidence="10" type="ORF">SLEP1_g35566</name>
</gene>
<dbReference type="InterPro" id="IPR008395">
    <property type="entry name" value="Agenet-like_dom"/>
</dbReference>
<dbReference type="PROSITE" id="PS51186">
    <property type="entry name" value="GNAT"/>
    <property type="match status" value="1"/>
</dbReference>
<keyword evidence="5" id="KW-0539">Nucleus</keyword>
<dbReference type="Pfam" id="PF00628">
    <property type="entry name" value="PHD"/>
    <property type="match status" value="1"/>
</dbReference>
<dbReference type="AlphaFoldDB" id="A0AAV5KNR9"/>
<evidence type="ECO:0000256" key="3">
    <source>
        <dbReference type="ARBA" id="ARBA00022771"/>
    </source>
</evidence>
<keyword evidence="2" id="KW-0479">Metal-binding</keyword>
<evidence type="ECO:0000256" key="1">
    <source>
        <dbReference type="ARBA" id="ARBA00004123"/>
    </source>
</evidence>
<dbReference type="InterPro" id="IPR056511">
    <property type="entry name" value="IDM1_C"/>
</dbReference>
<dbReference type="InterPro" id="IPR016181">
    <property type="entry name" value="Acyl_CoA_acyltransferase"/>
</dbReference>
<evidence type="ECO:0000259" key="8">
    <source>
        <dbReference type="PROSITE" id="PS50016"/>
    </source>
</evidence>
<reference evidence="10 11" key="1">
    <citation type="journal article" date="2021" name="Commun. Biol.">
        <title>The genome of Shorea leprosula (Dipterocarpaceae) highlights the ecological relevance of drought in aseasonal tropical rainforests.</title>
        <authorList>
            <person name="Ng K.K.S."/>
            <person name="Kobayashi M.J."/>
            <person name="Fawcett J.A."/>
            <person name="Hatakeyama M."/>
            <person name="Paape T."/>
            <person name="Ng C.H."/>
            <person name="Ang C.C."/>
            <person name="Tnah L.H."/>
            <person name="Lee C.T."/>
            <person name="Nishiyama T."/>
            <person name="Sese J."/>
            <person name="O'Brien M.J."/>
            <person name="Copetti D."/>
            <person name="Mohd Noor M.I."/>
            <person name="Ong R.C."/>
            <person name="Putra M."/>
            <person name="Sireger I.Z."/>
            <person name="Indrioko S."/>
            <person name="Kosugi Y."/>
            <person name="Izuno A."/>
            <person name="Isagi Y."/>
            <person name="Lee S.L."/>
            <person name="Shimizu K.K."/>
        </authorList>
    </citation>
    <scope>NUCLEOTIDE SEQUENCE [LARGE SCALE GENOMIC DNA]</scope>
    <source>
        <strain evidence="10">214</strain>
    </source>
</reference>
<feature type="domain" description="PHD-type" evidence="8">
    <location>
        <begin position="796"/>
        <end position="841"/>
    </location>
</feature>
<dbReference type="Gene3D" id="3.40.630.30">
    <property type="match status" value="1"/>
</dbReference>
<dbReference type="CDD" id="cd04301">
    <property type="entry name" value="NAT_SF"/>
    <property type="match status" value="1"/>
</dbReference>
<dbReference type="SMART" id="SM00249">
    <property type="entry name" value="PHD"/>
    <property type="match status" value="1"/>
</dbReference>
<dbReference type="InterPro" id="IPR001965">
    <property type="entry name" value="Znf_PHD"/>
</dbReference>
<feature type="region of interest" description="Disordered" evidence="7">
    <location>
        <begin position="1145"/>
        <end position="1174"/>
    </location>
</feature>
<dbReference type="InterPro" id="IPR032308">
    <property type="entry name" value="TDBD"/>
</dbReference>
<dbReference type="Pfam" id="PF23209">
    <property type="entry name" value="IDM1_C"/>
    <property type="match status" value="1"/>
</dbReference>
<dbReference type="PANTHER" id="PTHR46309">
    <property type="entry name" value="PHD FINGER PROTEIN 12"/>
    <property type="match status" value="1"/>
</dbReference>
<proteinExistence type="predicted"/>
<sequence length="1174" mass="132288">MDALVFLSPSPTMAAGIEEAQYPARKKKRKRPNAQKLLPNDKVEVRSLEQGFAGSWHQGTVVSCNKGNRHVKYDHVLVDNGSDFLVDRVSVSPALDGADYSSVNICNYRGCIRPLPPKLDLDKSQLFYGLCVDMYYKEAWWEGVVFDHGDGLEERRIFFPDLGDEMMARIDSLRITQDWNEFTADWKCRGTWLFLELIEKFKQELFVPVSVKQIWYEVRGRNRYKTIQEWTSSCEPIWKELVLEVINDNIKHTIVHFYSVLGFPRSLQQGSKPLLECHPMHSGADAPKSLAAVPVENSTSTGTRSADAAGIHRSCQDNAVCMQPQPLGVLPSTEDRIFCISSITSNEVLVRNNSDMLAATQCMKTHSWLPAGPDIVPKAKSHPEAILKYVQKPRSTLVQEVRMHLKYQRWRIEFMHDGCKNRFRYTSPEGKQYFSLRQVCADFSKSYIENNNSNTTENQRSLCALPDDSLSPDLGQWQDNQNPDICPQAVTLSHSDVLATKPKNCPQAVLRWWKAGYDNTCKGCTKSGDLMLKAKKHLLAQGWVFHLANCKSRSYACYTSPRGRKCYSLRQACKICMEEGGVSESNYSGSRLEEGERQLARKKLPSELCNSLVPLDGLSKNWSAEASCISQSRKIGELSRIGSQGTGKLRSKGKNKRSSQPTRVLRSSKRVQQIATSSFSHQIPQTILSWLIYNNVVLPRAKVHCSGRRNCRKPTKEGRITNSGIKCSCCSKVYTVSSFVAHAGGIGNKPAAKIFLKDGRSLLDCLLQLIRDIMMRYFKAEPDEELKSNWQQGNNDDICSVCHYGGELVLCDQCPSSFHRSCLGLETVLDGEWFCPSCCCGICGQSKLKDVDGNSIDDTVLRGADKLGANSDKNWFCGKKCKEIFKGLHKLLGKQVPVGKSTDNLTWTLVKPMPPDTSDLNALDNSDALIESYSKLNIALGVMHECFEPVQERYTGRDLVEDIIFNRGSDLNRLNFRGFYTVLLEKNDELITVATLRVFGEKAAELPLVGTRFKYRRRGMCHILMDELEKKLMELGVERLILPAVSSLLQTWRSSFGFSEMTASERLKFVDYSFLDFPDTIMCQKLLSKRPCAESDTLREHHHGYYNDVNDTAAVNVSSISPPSEAFHPGKIEGSRILDRGLVDVDPGESCSGTKKEVPPPKYYKRRRIQESSQ</sequence>
<protein>
    <recommendedName>
        <fullName evidence="12">PHD finger transcription factor</fullName>
    </recommendedName>
</protein>
<name>A0AAV5KNR9_9ROSI</name>
<evidence type="ECO:0000259" key="9">
    <source>
        <dbReference type="PROSITE" id="PS51186"/>
    </source>
</evidence>
<dbReference type="Pfam" id="PF22970">
    <property type="entry name" value="DUF7028"/>
    <property type="match status" value="2"/>
</dbReference>
<dbReference type="Pfam" id="PF16135">
    <property type="entry name" value="TDBD"/>
    <property type="match status" value="1"/>
</dbReference>
<evidence type="ECO:0000256" key="2">
    <source>
        <dbReference type="ARBA" id="ARBA00022723"/>
    </source>
</evidence>
<evidence type="ECO:0000256" key="6">
    <source>
        <dbReference type="PROSITE-ProRule" id="PRU00146"/>
    </source>
</evidence>
<dbReference type="PROSITE" id="PS01359">
    <property type="entry name" value="ZF_PHD_1"/>
    <property type="match status" value="1"/>
</dbReference>
<feature type="domain" description="N-acetyltransferase" evidence="9">
    <location>
        <begin position="926"/>
        <end position="1084"/>
    </location>
</feature>